<keyword evidence="6 9" id="KW-1133">Transmembrane helix</keyword>
<keyword evidence="5 9" id="KW-0653">Protein transport</keyword>
<keyword evidence="8 9" id="KW-0472">Membrane</keyword>
<dbReference type="STRING" id="1921549.GCA_900128825_00025"/>
<protein>
    <recommendedName>
        <fullName evidence="9">Protein translocase subunit SecE</fullName>
    </recommendedName>
</protein>
<dbReference type="GO" id="GO:0043952">
    <property type="term" value="P:protein transport by the Sec complex"/>
    <property type="evidence" value="ECO:0007669"/>
    <property type="project" value="UniProtKB-UniRule"/>
</dbReference>
<dbReference type="Pfam" id="PF00584">
    <property type="entry name" value="SecE"/>
    <property type="match status" value="1"/>
</dbReference>
<keyword evidence="7 9" id="KW-0811">Translocation</keyword>
<keyword evidence="2 9" id="KW-0813">Transport</keyword>
<evidence type="ECO:0000256" key="1">
    <source>
        <dbReference type="ARBA" id="ARBA00004370"/>
    </source>
</evidence>
<evidence type="ECO:0000313" key="11">
    <source>
        <dbReference type="Proteomes" id="UP000271849"/>
    </source>
</evidence>
<comment type="similarity">
    <text evidence="9">Belongs to the SecE/SEC61-gamma family.</text>
</comment>
<organism evidence="10 11">
    <name type="scientific">Buchnera aphidicola</name>
    <name type="common">Cinara strobi</name>
    <dbReference type="NCBI Taxonomy" id="1921549"/>
    <lineage>
        <taxon>Bacteria</taxon>
        <taxon>Pseudomonadati</taxon>
        <taxon>Pseudomonadota</taxon>
        <taxon>Gammaproteobacteria</taxon>
        <taxon>Enterobacterales</taxon>
        <taxon>Erwiniaceae</taxon>
        <taxon>Buchnera</taxon>
    </lineage>
</organism>
<dbReference type="HAMAP" id="MF_00422">
    <property type="entry name" value="SecE"/>
    <property type="match status" value="1"/>
</dbReference>
<dbReference type="GO" id="GO:0065002">
    <property type="term" value="P:intracellular protein transmembrane transport"/>
    <property type="evidence" value="ECO:0007669"/>
    <property type="project" value="UniProtKB-UniRule"/>
</dbReference>
<comment type="function">
    <text evidence="9">Essential subunit of the Sec protein translocation channel SecYEG. Clamps together the 2 halves of SecY. May contact the channel plug during translocation.</text>
</comment>
<evidence type="ECO:0000256" key="3">
    <source>
        <dbReference type="ARBA" id="ARBA00022475"/>
    </source>
</evidence>
<evidence type="ECO:0000256" key="5">
    <source>
        <dbReference type="ARBA" id="ARBA00022927"/>
    </source>
</evidence>
<dbReference type="GO" id="GO:0006605">
    <property type="term" value="P:protein targeting"/>
    <property type="evidence" value="ECO:0007669"/>
    <property type="project" value="UniProtKB-UniRule"/>
</dbReference>
<dbReference type="AlphaFoldDB" id="A0A3B1DKI0"/>
<dbReference type="GO" id="GO:0008320">
    <property type="term" value="F:protein transmembrane transporter activity"/>
    <property type="evidence" value="ECO:0007669"/>
    <property type="project" value="UniProtKB-UniRule"/>
</dbReference>
<dbReference type="GO" id="GO:0005886">
    <property type="term" value="C:plasma membrane"/>
    <property type="evidence" value="ECO:0007669"/>
    <property type="project" value="UniProtKB-UniRule"/>
</dbReference>
<dbReference type="PROSITE" id="PS01067">
    <property type="entry name" value="SECE_SEC61G"/>
    <property type="match status" value="1"/>
</dbReference>
<evidence type="ECO:0000256" key="6">
    <source>
        <dbReference type="ARBA" id="ARBA00022989"/>
    </source>
</evidence>
<dbReference type="EMBL" id="LR025085">
    <property type="protein sequence ID" value="VAX76231.1"/>
    <property type="molecule type" value="Genomic_DNA"/>
</dbReference>
<evidence type="ECO:0000256" key="2">
    <source>
        <dbReference type="ARBA" id="ARBA00022448"/>
    </source>
</evidence>
<dbReference type="GO" id="GO:0009306">
    <property type="term" value="P:protein secretion"/>
    <property type="evidence" value="ECO:0007669"/>
    <property type="project" value="UniProtKB-UniRule"/>
</dbReference>
<gene>
    <name evidence="9 10" type="primary">secE</name>
    <name evidence="10" type="ORF">BUCINSTRO3249_0025</name>
</gene>
<accession>A0A3B1DKI0</accession>
<dbReference type="InterPro" id="IPR001901">
    <property type="entry name" value="Translocase_SecE/Sec61-g"/>
</dbReference>
<dbReference type="PRINTS" id="PR01650">
    <property type="entry name" value="SECETRNLCASE"/>
</dbReference>
<dbReference type="PANTHER" id="PTHR33910:SF1">
    <property type="entry name" value="PROTEIN TRANSLOCASE SUBUNIT SECE"/>
    <property type="match status" value="1"/>
</dbReference>
<dbReference type="InterPro" id="IPR005807">
    <property type="entry name" value="SecE_bac"/>
</dbReference>
<evidence type="ECO:0000313" key="10">
    <source>
        <dbReference type="EMBL" id="VAX76231.1"/>
    </source>
</evidence>
<evidence type="ECO:0000256" key="9">
    <source>
        <dbReference type="HAMAP-Rule" id="MF_00422"/>
    </source>
</evidence>
<dbReference type="PANTHER" id="PTHR33910">
    <property type="entry name" value="PROTEIN TRANSLOCASE SUBUNIT SECE"/>
    <property type="match status" value="1"/>
</dbReference>
<comment type="subunit">
    <text evidence="9">Component of the Sec protein translocase complex. Heterotrimer consisting of SecY, SecE and SecG subunits. The heterotrimers can form oligomers, although 1 heterotrimer is thought to be able to translocate proteins. Interacts with the ribosome. Interacts with SecDF, and other proteins may be involved. Interacts with SecA.</text>
</comment>
<feature type="transmembrane region" description="Helical" evidence="9">
    <location>
        <begin position="43"/>
        <end position="61"/>
    </location>
</feature>
<reference evidence="11" key="1">
    <citation type="submission" date="2018-09" db="EMBL/GenBank/DDBJ databases">
        <authorList>
            <person name="Manzano-Marin A."/>
            <person name="Manzano-Marin A."/>
        </authorList>
    </citation>
    <scope>NUCLEOTIDE SEQUENCE [LARGE SCALE GENOMIC DNA]</scope>
    <source>
        <strain evidence="11">BuCistrobi</strain>
    </source>
</reference>
<dbReference type="Proteomes" id="UP000271849">
    <property type="component" value="Chromosome"/>
</dbReference>
<dbReference type="NCBIfam" id="TIGR00964">
    <property type="entry name" value="secE_bact"/>
    <property type="match status" value="1"/>
</dbReference>
<keyword evidence="3 9" id="KW-1003">Cell membrane</keyword>
<evidence type="ECO:0000256" key="4">
    <source>
        <dbReference type="ARBA" id="ARBA00022692"/>
    </source>
</evidence>
<evidence type="ECO:0000256" key="7">
    <source>
        <dbReference type="ARBA" id="ARBA00023010"/>
    </source>
</evidence>
<dbReference type="InterPro" id="IPR038379">
    <property type="entry name" value="SecE_sf"/>
</dbReference>
<dbReference type="RefSeq" id="WP_158348901.1">
    <property type="nucleotide sequence ID" value="NZ_LR025085.1"/>
</dbReference>
<comment type="caution">
    <text evidence="9">Lacks conserved residue(s) required for the propagation of feature annotation.</text>
</comment>
<feature type="transmembrane region" description="Helical" evidence="9">
    <location>
        <begin position="97"/>
        <end position="124"/>
    </location>
</feature>
<evidence type="ECO:0000256" key="8">
    <source>
        <dbReference type="ARBA" id="ARBA00023136"/>
    </source>
</evidence>
<keyword evidence="4 9" id="KW-0812">Transmembrane</keyword>
<sequence>MHIHKLYQIYKNQREKIKWFCIITIAASITSIYYFFFNKNITVLKIILLNIFSILLLNIFFQTKIEKKILIFIKNIKLELSKIVWPNYHETLKITGIVLLLIILTSAFLWILDNLILSIISWVLSPRL</sequence>
<comment type="subcellular location">
    <subcellularLocation>
        <location evidence="1">Membrane</location>
    </subcellularLocation>
</comment>
<proteinExistence type="inferred from homology"/>
<dbReference type="Gene3D" id="1.20.5.1030">
    <property type="entry name" value="Preprotein translocase secy subunit"/>
    <property type="match status" value="1"/>
</dbReference>
<name>A0A3B1DKI0_9GAMM</name>
<feature type="transmembrane region" description="Helical" evidence="9">
    <location>
        <begin position="20"/>
        <end position="37"/>
    </location>
</feature>